<dbReference type="Proteomes" id="UP000214646">
    <property type="component" value="Unassembled WGS sequence"/>
</dbReference>
<reference evidence="3" key="1">
    <citation type="submission" date="2017-06" db="EMBL/GenBank/DDBJ databases">
        <title>Genome analysis of Fimbriiglobus ruber SP5, the first member of the order Planctomycetales with confirmed chitinolytic capability.</title>
        <authorList>
            <person name="Ravin N.V."/>
            <person name="Rakitin A.L."/>
            <person name="Ivanova A.A."/>
            <person name="Beletsky A.V."/>
            <person name="Kulichevskaya I.S."/>
            <person name="Mardanov A.V."/>
            <person name="Dedysh S.N."/>
        </authorList>
    </citation>
    <scope>NUCLEOTIDE SEQUENCE [LARGE SCALE GENOMIC DNA]</scope>
    <source>
        <strain evidence="3">SP5</strain>
    </source>
</reference>
<feature type="region of interest" description="Disordered" evidence="1">
    <location>
        <begin position="234"/>
        <end position="286"/>
    </location>
</feature>
<evidence type="ECO:0000256" key="1">
    <source>
        <dbReference type="SAM" id="MobiDB-lite"/>
    </source>
</evidence>
<protein>
    <submittedName>
        <fullName evidence="2">Mobile element protein</fullName>
    </submittedName>
</protein>
<name>A0A225DUH1_9BACT</name>
<dbReference type="AlphaFoldDB" id="A0A225DUH1"/>
<evidence type="ECO:0000313" key="2">
    <source>
        <dbReference type="EMBL" id="OWK41246.1"/>
    </source>
</evidence>
<feature type="compositionally biased region" description="Basic and acidic residues" evidence="1">
    <location>
        <begin position="242"/>
        <end position="254"/>
    </location>
</feature>
<sequence length="286" mass="31495">MPHSWRTPPDPFADVWAGVVARLALPPGLEAWTLFRPLPRDHPGRFPDGPRRTFRRRVQTWRATHGPAKDVFFARVHTPGRWCASDVTHRTDLRVTIAGRPFEHLLDHFVRTYSNWEAGTVGFAASFETRADGWPNAVAERGGVPAAPRTDRLTAAIPPGTTGAAFPPRYQALLAHDGLDGQAIPAGHGNENGDVEPRHRRFTPALDPQLMLRGCRDVASRDAGQAYRRDVFGQWNANRGTKTSEERAPCDRGPRTGSRRRGGSRPGWTRGVRSTSAGTRSPCPAG</sequence>
<organism evidence="2 3">
    <name type="scientific">Fimbriiglobus ruber</name>
    <dbReference type="NCBI Taxonomy" id="1908690"/>
    <lineage>
        <taxon>Bacteria</taxon>
        <taxon>Pseudomonadati</taxon>
        <taxon>Planctomycetota</taxon>
        <taxon>Planctomycetia</taxon>
        <taxon>Gemmatales</taxon>
        <taxon>Gemmataceae</taxon>
        <taxon>Fimbriiglobus</taxon>
    </lineage>
</organism>
<accession>A0A225DUH1</accession>
<evidence type="ECO:0000313" key="3">
    <source>
        <dbReference type="Proteomes" id="UP000214646"/>
    </source>
</evidence>
<comment type="caution">
    <text evidence="2">The sequence shown here is derived from an EMBL/GenBank/DDBJ whole genome shotgun (WGS) entry which is preliminary data.</text>
</comment>
<keyword evidence="3" id="KW-1185">Reference proteome</keyword>
<proteinExistence type="predicted"/>
<dbReference type="EMBL" id="NIDE01000006">
    <property type="protein sequence ID" value="OWK41246.1"/>
    <property type="molecule type" value="Genomic_DNA"/>
</dbReference>
<gene>
    <name evidence="2" type="ORF">FRUB_04609</name>
</gene>